<accession>A0A2W4RG70</accession>
<reference evidence="1 2" key="1">
    <citation type="journal article" date="2018" name="Aquat. Microb. Ecol.">
        <title>Gammaproteobacterial methanotrophs dominate.</title>
        <authorList>
            <person name="Rissanen A.J."/>
            <person name="Saarenheimo J."/>
            <person name="Tiirola M."/>
            <person name="Peura S."/>
            <person name="Aalto S.L."/>
            <person name="Karvinen A."/>
            <person name="Nykanen H."/>
        </authorList>
    </citation>
    <scope>NUCLEOTIDE SEQUENCE [LARGE SCALE GENOMIC DNA]</scope>
    <source>
        <strain evidence="1">AMbin10</strain>
    </source>
</reference>
<dbReference type="EMBL" id="QJPH01000195">
    <property type="protein sequence ID" value="PZN83005.1"/>
    <property type="molecule type" value="Genomic_DNA"/>
</dbReference>
<proteinExistence type="predicted"/>
<dbReference type="AlphaFoldDB" id="A0A2W4RG70"/>
<gene>
    <name evidence="1" type="ORF">DM484_05505</name>
</gene>
<name>A0A2W4RG70_9GAMM</name>
<evidence type="ECO:0000313" key="1">
    <source>
        <dbReference type="EMBL" id="PZN83005.1"/>
    </source>
</evidence>
<dbReference type="Proteomes" id="UP000249396">
    <property type="component" value="Unassembled WGS sequence"/>
</dbReference>
<organism evidence="1 2">
    <name type="scientific">Candidatus Methylumidiphilus alinenensis</name>
    <dbReference type="NCBI Taxonomy" id="2202197"/>
    <lineage>
        <taxon>Bacteria</taxon>
        <taxon>Pseudomonadati</taxon>
        <taxon>Pseudomonadota</taxon>
        <taxon>Gammaproteobacteria</taxon>
        <taxon>Methylococcales</taxon>
        <taxon>Candidatus Methylumidiphilus</taxon>
    </lineage>
</organism>
<protein>
    <submittedName>
        <fullName evidence="1">Uncharacterized protein</fullName>
    </submittedName>
</protein>
<sequence>MNDETFKKPRIFNLNPGTLIVSDEPILLMTEDQIKGVDLEGAHAAMMKFINEIEGDIIRKKDA</sequence>
<comment type="caution">
    <text evidence="1">The sequence shown here is derived from an EMBL/GenBank/DDBJ whole genome shotgun (WGS) entry which is preliminary data.</text>
</comment>
<evidence type="ECO:0000313" key="2">
    <source>
        <dbReference type="Proteomes" id="UP000249396"/>
    </source>
</evidence>